<dbReference type="Proteomes" id="UP001178461">
    <property type="component" value="Chromosome 2"/>
</dbReference>
<evidence type="ECO:0000313" key="2">
    <source>
        <dbReference type="Proteomes" id="UP001178461"/>
    </source>
</evidence>
<keyword evidence="2" id="KW-1185">Reference proteome</keyword>
<accession>A0AA35JUY8</accession>
<feature type="non-terminal residue" evidence="1">
    <location>
        <position position="56"/>
    </location>
</feature>
<organism evidence="1 2">
    <name type="scientific">Podarcis lilfordi</name>
    <name type="common">Lilford's wall lizard</name>
    <dbReference type="NCBI Taxonomy" id="74358"/>
    <lineage>
        <taxon>Eukaryota</taxon>
        <taxon>Metazoa</taxon>
        <taxon>Chordata</taxon>
        <taxon>Craniata</taxon>
        <taxon>Vertebrata</taxon>
        <taxon>Euteleostomi</taxon>
        <taxon>Lepidosauria</taxon>
        <taxon>Squamata</taxon>
        <taxon>Bifurcata</taxon>
        <taxon>Unidentata</taxon>
        <taxon>Episquamata</taxon>
        <taxon>Laterata</taxon>
        <taxon>Lacertibaenia</taxon>
        <taxon>Lacertidae</taxon>
        <taxon>Podarcis</taxon>
    </lineage>
</organism>
<gene>
    <name evidence="1" type="ORF">PODLI_1B041361</name>
</gene>
<reference evidence="1" key="1">
    <citation type="submission" date="2022-12" db="EMBL/GenBank/DDBJ databases">
        <authorList>
            <person name="Alioto T."/>
            <person name="Alioto T."/>
            <person name="Gomez Garrido J."/>
        </authorList>
    </citation>
    <scope>NUCLEOTIDE SEQUENCE</scope>
</reference>
<dbReference type="EMBL" id="OX395127">
    <property type="protein sequence ID" value="CAI5766622.1"/>
    <property type="molecule type" value="Genomic_DNA"/>
</dbReference>
<sequence>MRPNTVEPAQDQVDPIPLTTGCMDSVTATYYYYLVHFFPPFHREISGVLSMHMLAL</sequence>
<proteinExistence type="predicted"/>
<protein>
    <submittedName>
        <fullName evidence="1">Uncharacterized protein</fullName>
    </submittedName>
</protein>
<name>A0AA35JUY8_9SAUR</name>
<evidence type="ECO:0000313" key="1">
    <source>
        <dbReference type="EMBL" id="CAI5766622.1"/>
    </source>
</evidence>
<dbReference type="AlphaFoldDB" id="A0AA35JUY8"/>